<evidence type="ECO:0000313" key="3">
    <source>
        <dbReference type="Proteomes" id="UP001335648"/>
    </source>
</evidence>
<dbReference type="Gene3D" id="1.25.10.10">
    <property type="entry name" value="Leucine-rich Repeat Variant"/>
    <property type="match status" value="1"/>
</dbReference>
<dbReference type="InterPro" id="IPR011989">
    <property type="entry name" value="ARM-like"/>
</dbReference>
<proteinExistence type="predicted"/>
<feature type="compositionally biased region" description="Basic and acidic residues" evidence="1">
    <location>
        <begin position="38"/>
        <end position="91"/>
    </location>
</feature>
<accession>A0AAN8B3F3</accession>
<evidence type="ECO:0000256" key="1">
    <source>
        <dbReference type="SAM" id="MobiDB-lite"/>
    </source>
</evidence>
<dbReference type="AlphaFoldDB" id="A0AAN8B3F3"/>
<organism evidence="2 3">
    <name type="scientific">Champsocephalus esox</name>
    <name type="common">pike icefish</name>
    <dbReference type="NCBI Taxonomy" id="159716"/>
    <lineage>
        <taxon>Eukaryota</taxon>
        <taxon>Metazoa</taxon>
        <taxon>Chordata</taxon>
        <taxon>Craniata</taxon>
        <taxon>Vertebrata</taxon>
        <taxon>Euteleostomi</taxon>
        <taxon>Actinopterygii</taxon>
        <taxon>Neopterygii</taxon>
        <taxon>Teleostei</taxon>
        <taxon>Neoteleostei</taxon>
        <taxon>Acanthomorphata</taxon>
        <taxon>Eupercaria</taxon>
        <taxon>Perciformes</taxon>
        <taxon>Notothenioidei</taxon>
        <taxon>Channichthyidae</taxon>
        <taxon>Champsocephalus</taxon>
    </lineage>
</organism>
<reference evidence="2 3" key="1">
    <citation type="journal article" date="2023" name="Mol. Biol. Evol.">
        <title>Genomics of Secondarily Temperate Adaptation in the Only Non-Antarctic Icefish.</title>
        <authorList>
            <person name="Rivera-Colon A.G."/>
            <person name="Rayamajhi N."/>
            <person name="Minhas B.F."/>
            <person name="Madrigal G."/>
            <person name="Bilyk K.T."/>
            <person name="Yoon V."/>
            <person name="Hune M."/>
            <person name="Gregory S."/>
            <person name="Cheng C.H.C."/>
            <person name="Catchen J.M."/>
        </authorList>
    </citation>
    <scope>NUCLEOTIDE SEQUENCE [LARGE SCALE GENOMIC DNA]</scope>
    <source>
        <strain evidence="2">JC2023a</strain>
    </source>
</reference>
<gene>
    <name evidence="2" type="ORF">CesoFtcFv8_026479</name>
</gene>
<keyword evidence="3" id="KW-1185">Reference proteome</keyword>
<name>A0AAN8B3F3_9TELE</name>
<dbReference type="EMBL" id="JAULUE010002067">
    <property type="protein sequence ID" value="KAK5877214.1"/>
    <property type="molecule type" value="Genomic_DNA"/>
</dbReference>
<comment type="caution">
    <text evidence="2">The sequence shown here is derived from an EMBL/GenBank/DDBJ whole genome shotgun (WGS) entry which is preliminary data.</text>
</comment>
<feature type="region of interest" description="Disordered" evidence="1">
    <location>
        <begin position="18"/>
        <end position="149"/>
    </location>
</feature>
<feature type="compositionally biased region" description="Basic and acidic residues" evidence="1">
    <location>
        <begin position="140"/>
        <end position="149"/>
    </location>
</feature>
<feature type="compositionally biased region" description="Basic and acidic residues" evidence="1">
    <location>
        <begin position="19"/>
        <end position="29"/>
    </location>
</feature>
<sequence>MEGKPNLTLVFQAVQALYHDPDPAGKERASVWLGELQRSVREDRGERGEDRGENRGENRGERTGGRTGDTREKLRGNERASFRETHREINRGRGGGNRENVLKHAETWTRGFDPETSEDREEGLFREVGPGFCGSSGPVERPEDPKCAA</sequence>
<dbReference type="Proteomes" id="UP001335648">
    <property type="component" value="Unassembled WGS sequence"/>
</dbReference>
<protein>
    <submittedName>
        <fullName evidence="2">Uncharacterized protein</fullName>
    </submittedName>
</protein>
<evidence type="ECO:0000313" key="2">
    <source>
        <dbReference type="EMBL" id="KAK5877214.1"/>
    </source>
</evidence>